<evidence type="ECO:0000313" key="3">
    <source>
        <dbReference type="Ensembl" id="ENSCPBP00000037331.1"/>
    </source>
</evidence>
<comment type="similarity">
    <text evidence="1">Belongs to the short-chain dehydrogenases/reductases (SDR) family.</text>
</comment>
<evidence type="ECO:0000256" key="1">
    <source>
        <dbReference type="ARBA" id="ARBA00006484"/>
    </source>
</evidence>
<evidence type="ECO:0000313" key="4">
    <source>
        <dbReference type="Proteomes" id="UP000694380"/>
    </source>
</evidence>
<proteinExistence type="inferred from homology"/>
<reference evidence="3" key="2">
    <citation type="submission" date="2025-09" db="UniProtKB">
        <authorList>
            <consortium name="Ensembl"/>
        </authorList>
    </citation>
    <scope>IDENTIFICATION</scope>
</reference>
<dbReference type="InterPro" id="IPR002347">
    <property type="entry name" value="SDR_fam"/>
</dbReference>
<dbReference type="Pfam" id="PF13561">
    <property type="entry name" value="adh_short_C2"/>
    <property type="match status" value="1"/>
</dbReference>
<keyword evidence="4" id="KW-1185">Reference proteome</keyword>
<dbReference type="InterPro" id="IPR020904">
    <property type="entry name" value="Sc_DH/Rdtase_CS"/>
</dbReference>
<dbReference type="GeneTree" id="ENSGT00940000164342"/>
<keyword evidence="2" id="KW-0560">Oxidoreductase</keyword>
<accession>A0A8C3IPV2</accession>
<dbReference type="Proteomes" id="UP000694380">
    <property type="component" value="Unplaced"/>
</dbReference>
<dbReference type="GO" id="GO:0004090">
    <property type="term" value="F:carbonyl reductase (NADPH) activity"/>
    <property type="evidence" value="ECO:0007669"/>
    <property type="project" value="TreeGrafter"/>
</dbReference>
<protein>
    <submittedName>
        <fullName evidence="3">Uncharacterized protein</fullName>
    </submittedName>
</protein>
<reference evidence="3" key="1">
    <citation type="submission" date="2025-08" db="UniProtKB">
        <authorList>
            <consortium name="Ensembl"/>
        </authorList>
    </citation>
    <scope>IDENTIFICATION</scope>
</reference>
<dbReference type="SUPFAM" id="SSF51735">
    <property type="entry name" value="NAD(P)-binding Rossmann-fold domains"/>
    <property type="match status" value="1"/>
</dbReference>
<organism evidence="3 4">
    <name type="scientific">Chrysemys picta bellii</name>
    <name type="common">Western painted turtle</name>
    <name type="synonym">Emys bellii</name>
    <dbReference type="NCBI Taxonomy" id="8478"/>
    <lineage>
        <taxon>Eukaryota</taxon>
        <taxon>Metazoa</taxon>
        <taxon>Chordata</taxon>
        <taxon>Craniata</taxon>
        <taxon>Vertebrata</taxon>
        <taxon>Euteleostomi</taxon>
        <taxon>Archelosauria</taxon>
        <taxon>Testudinata</taxon>
        <taxon>Testudines</taxon>
        <taxon>Cryptodira</taxon>
        <taxon>Durocryptodira</taxon>
        <taxon>Testudinoidea</taxon>
        <taxon>Emydidae</taxon>
        <taxon>Chrysemys</taxon>
    </lineage>
</organism>
<dbReference type="Gene3D" id="3.40.50.720">
    <property type="entry name" value="NAD(P)-binding Rossmann-like Domain"/>
    <property type="match status" value="1"/>
</dbReference>
<dbReference type="PANTHER" id="PTHR43943:SF2">
    <property type="entry name" value="DEHYDROGENASE_REDUCTASE 4"/>
    <property type="match status" value="1"/>
</dbReference>
<dbReference type="PROSITE" id="PS00061">
    <property type="entry name" value="ADH_SHORT"/>
    <property type="match status" value="1"/>
</dbReference>
<dbReference type="AlphaFoldDB" id="A0A8C3IPV2"/>
<sequence length="317" mass="34321">MCGTRGGSIVLVSSIAGFSPIPALGPYSVSKTALLGLTKVLAPELGARNIRINCLAPGIIQTNFSSALWKEEAVKEKMMKNLKLQRLCPHPVPAKGGCVLQSAAPTPSQTLLLRLLPPSLGPSPGSACTKLLSSRVTNSTRRLNHFASGAQGWRWHFHERFHAPSGDRWSRSCGIAERAEAPDGLVHCLCGYSFGAEFPHQRYGQPGNVVGFLSPRLCLCSKVLPTATVQDWENQNKPAFTDTKEDPVRFICIRRPPFNHSQLLLHGFGQPTKSGSSYGSKHVAFPHKPAGFGLAQRFLSRRTSVDFGDSSSSPNVK</sequence>
<dbReference type="Ensembl" id="ENSCPBT00000043788.1">
    <property type="protein sequence ID" value="ENSCPBP00000037331.1"/>
    <property type="gene ID" value="ENSCPBG00000025886.1"/>
</dbReference>
<dbReference type="InterPro" id="IPR036291">
    <property type="entry name" value="NAD(P)-bd_dom_sf"/>
</dbReference>
<dbReference type="PANTHER" id="PTHR43943">
    <property type="entry name" value="DEHYDROGENASE/REDUCTASE (SDR FAMILY) MEMBER 4"/>
    <property type="match status" value="1"/>
</dbReference>
<evidence type="ECO:0000256" key="2">
    <source>
        <dbReference type="ARBA" id="ARBA00023002"/>
    </source>
</evidence>
<name>A0A8C3IPV2_CHRPI</name>
<dbReference type="PRINTS" id="PR00081">
    <property type="entry name" value="GDHRDH"/>
</dbReference>